<gene>
    <name evidence="1" type="ORF">BofuT4_uP119540.1</name>
</gene>
<dbReference type="AlphaFoldDB" id="G2XZY4"/>
<dbReference type="Proteomes" id="UP000008177">
    <property type="component" value="Unplaced contigs"/>
</dbReference>
<reference evidence="2" key="1">
    <citation type="journal article" date="2011" name="PLoS Genet.">
        <title>Genomic analysis of the necrotrophic fungal pathogens Sclerotinia sclerotiorum and Botrytis cinerea.</title>
        <authorList>
            <person name="Amselem J."/>
            <person name="Cuomo C.A."/>
            <person name="van Kan J.A."/>
            <person name="Viaud M."/>
            <person name="Benito E.P."/>
            <person name="Couloux A."/>
            <person name="Coutinho P.M."/>
            <person name="de Vries R.P."/>
            <person name="Dyer P.S."/>
            <person name="Fillinger S."/>
            <person name="Fournier E."/>
            <person name="Gout L."/>
            <person name="Hahn M."/>
            <person name="Kohn L."/>
            <person name="Lapalu N."/>
            <person name="Plummer K.M."/>
            <person name="Pradier J.M."/>
            <person name="Quevillon E."/>
            <person name="Sharon A."/>
            <person name="Simon A."/>
            <person name="ten Have A."/>
            <person name="Tudzynski B."/>
            <person name="Tudzynski P."/>
            <person name="Wincker P."/>
            <person name="Andrew M."/>
            <person name="Anthouard V."/>
            <person name="Beever R.E."/>
            <person name="Beffa R."/>
            <person name="Benoit I."/>
            <person name="Bouzid O."/>
            <person name="Brault B."/>
            <person name="Chen Z."/>
            <person name="Choquer M."/>
            <person name="Collemare J."/>
            <person name="Cotton P."/>
            <person name="Danchin E.G."/>
            <person name="Da Silva C."/>
            <person name="Gautier A."/>
            <person name="Giraud C."/>
            <person name="Giraud T."/>
            <person name="Gonzalez C."/>
            <person name="Grossetete S."/>
            <person name="Guldener U."/>
            <person name="Henrissat B."/>
            <person name="Howlett B.J."/>
            <person name="Kodira C."/>
            <person name="Kretschmer M."/>
            <person name="Lappartient A."/>
            <person name="Leroch M."/>
            <person name="Levis C."/>
            <person name="Mauceli E."/>
            <person name="Neuveglise C."/>
            <person name="Oeser B."/>
            <person name="Pearson M."/>
            <person name="Poulain J."/>
            <person name="Poussereau N."/>
            <person name="Quesneville H."/>
            <person name="Rascle C."/>
            <person name="Schumacher J."/>
            <person name="Segurens B."/>
            <person name="Sexton A."/>
            <person name="Silva E."/>
            <person name="Sirven C."/>
            <person name="Soanes D.M."/>
            <person name="Talbot N.J."/>
            <person name="Templeton M."/>
            <person name="Yandava C."/>
            <person name="Yarden O."/>
            <person name="Zeng Q."/>
            <person name="Rollins J.A."/>
            <person name="Lebrun M.H."/>
            <person name="Dickman M."/>
        </authorList>
    </citation>
    <scope>NUCLEOTIDE SEQUENCE [LARGE SCALE GENOMIC DNA]</scope>
    <source>
        <strain evidence="2">T4</strain>
    </source>
</reference>
<evidence type="ECO:0000313" key="2">
    <source>
        <dbReference type="Proteomes" id="UP000008177"/>
    </source>
</evidence>
<protein>
    <submittedName>
        <fullName evidence="1">Uncharacterized protein</fullName>
    </submittedName>
</protein>
<sequence length="72" mass="7793">MGISMPSINPNLARGTDSIVISLVLPSFVREFLESWVDYLISPPEVPIPPGFESNSPQTPKSMTIAHGLLEA</sequence>
<dbReference type="InParanoid" id="G2XZY4"/>
<accession>G2XZY4</accession>
<organism evidence="1 2">
    <name type="scientific">Botryotinia fuckeliana (strain T4)</name>
    <name type="common">Noble rot fungus</name>
    <name type="synonym">Botrytis cinerea</name>
    <dbReference type="NCBI Taxonomy" id="999810"/>
    <lineage>
        <taxon>Eukaryota</taxon>
        <taxon>Fungi</taxon>
        <taxon>Dikarya</taxon>
        <taxon>Ascomycota</taxon>
        <taxon>Pezizomycotina</taxon>
        <taxon>Leotiomycetes</taxon>
        <taxon>Helotiales</taxon>
        <taxon>Sclerotiniaceae</taxon>
        <taxon>Botrytis</taxon>
    </lineage>
</organism>
<evidence type="ECO:0000313" key="1">
    <source>
        <dbReference type="EMBL" id="CCD46021.1"/>
    </source>
</evidence>
<dbReference type="HOGENOM" id="CLU_2721916_0_0_1"/>
<dbReference type="EMBL" id="FQ790279">
    <property type="protein sequence ID" value="CCD46021.1"/>
    <property type="molecule type" value="Genomic_DNA"/>
</dbReference>
<name>G2XZY4_BOTF4</name>
<proteinExistence type="predicted"/>